<dbReference type="Gene3D" id="2.40.30.180">
    <property type="entry name" value="Ubiquitin-activating enzyme E1, FCCH domain"/>
    <property type="match status" value="1"/>
</dbReference>
<dbReference type="GO" id="GO:0006974">
    <property type="term" value="P:DNA damage response"/>
    <property type="evidence" value="ECO:0007669"/>
    <property type="project" value="TreeGrafter"/>
</dbReference>
<dbReference type="Gene3D" id="3.10.290.60">
    <property type="entry name" value="Ubiquitin-activating enzyme E1, UFD domain"/>
    <property type="match status" value="1"/>
</dbReference>
<comment type="similarity">
    <text evidence="3">Belongs to the ubiquitin-activating E1 family.</text>
</comment>
<accession>A0AAV8A7W3</accession>
<dbReference type="Proteomes" id="UP001146793">
    <property type="component" value="Unassembled WGS sequence"/>
</dbReference>
<comment type="catalytic activity">
    <reaction evidence="1">
        <text>ATP + ubiquitin + [E1 ubiquitin-activating enzyme]-L-cysteine = AMP + diphosphate + S-ubiquitinyl-[E1 ubiquitin-activating enzyme]-L-cysteine.</text>
        <dbReference type="EC" id="6.2.1.45"/>
    </reaction>
</comment>
<dbReference type="Gene3D" id="3.40.50.720">
    <property type="entry name" value="NAD(P)-binding Rossmann-like Domain"/>
    <property type="match status" value="1"/>
</dbReference>
<evidence type="ECO:0000256" key="2">
    <source>
        <dbReference type="ARBA" id="ARBA00004906"/>
    </source>
</evidence>
<evidence type="ECO:0000313" key="11">
    <source>
        <dbReference type="Proteomes" id="UP001146793"/>
    </source>
</evidence>
<evidence type="ECO:0000256" key="6">
    <source>
        <dbReference type="ARBA" id="ARBA00022741"/>
    </source>
</evidence>
<dbReference type="PANTHER" id="PTHR10953">
    <property type="entry name" value="UBIQUITIN-ACTIVATING ENZYME E1"/>
    <property type="match status" value="1"/>
</dbReference>
<protein>
    <recommendedName>
        <fullName evidence="4">E1 ubiquitin-activating enzyme</fullName>
        <ecNumber evidence="4">6.2.1.45</ecNumber>
    </recommendedName>
</protein>
<dbReference type="Gene3D" id="1.10.10.2660">
    <property type="entry name" value="Ubiquitin-activating enzyme E1, SCCH domain"/>
    <property type="match status" value="1"/>
</dbReference>
<dbReference type="InterPro" id="IPR018965">
    <property type="entry name" value="Ub-activating_enz_E1_C"/>
</dbReference>
<feature type="domain" description="Ubiquitin-activating enzyme E1 C-terminal" evidence="9">
    <location>
        <begin position="917"/>
        <end position="1044"/>
    </location>
</feature>
<dbReference type="PRINTS" id="PR01849">
    <property type="entry name" value="UBIQUITINACT"/>
</dbReference>
<dbReference type="FunFam" id="1.10.10.2660:FF:000005">
    <property type="entry name" value="Ubiquitin-activating enzyme E1, putative"/>
    <property type="match status" value="1"/>
</dbReference>
<dbReference type="FunFam" id="3.40.50.720:FF:000015">
    <property type="entry name" value="Ubiquitin-activating enzyme E1 1"/>
    <property type="match status" value="1"/>
</dbReference>
<evidence type="ECO:0000256" key="4">
    <source>
        <dbReference type="ARBA" id="ARBA00012990"/>
    </source>
</evidence>
<dbReference type="GO" id="GO:0006511">
    <property type="term" value="P:ubiquitin-dependent protein catabolic process"/>
    <property type="evidence" value="ECO:0007669"/>
    <property type="project" value="TreeGrafter"/>
</dbReference>
<dbReference type="InterPro" id="IPR018075">
    <property type="entry name" value="UBQ-activ_enz_E1"/>
</dbReference>
<sequence>MSKEMEIEIEKETKVDEDLYSRQIYALGEEAMKKLTQTNVLVLGLSGLGIEISKNIVLAGVKSVTIWDDQCVKISDLSSHFYFKETDVGKNRAKVSLPQLKELNEYVNIHLVDNSSFDEDFLKNYTVVVCVNQTDFEKVLGISDICHSLGIKFIQTDTRGLFGQVFCDFGKTFLITDPNGEPCLTTMITSITKANPGVVTNNMESRHGFEDGDWVEFSELAGMTELNGKRRQIKYMNPFEFSIGDTTDLSEYKFEGSGGYATQVKVPIESSHLSLRESLENPEFNITDYSNFDLGKQLFYTYLGWYEYLKSNKFQIPKPHQEEVFQEILSNAKKANDKRKEQYEEAIKGIEDEKEKNKVPKQFLEEIPEELVKSFAYMGYGELSPMTAFFGGVVGQEILKACTSKFTPLKQWLLLDFLKALPKDYDKINNEEFELQNSRYDPYIAVFGKTIQKKIQDINYFLVGAGAIGCEMLKNWAMMGLGTGENGKIHVTDMDTIEKSNLNRQFLFRNSDINELKDATACKSVKKMNPDLNIIPYSIRVGKETENVFNPDFYENLDGVCNALDNVEARLYIDSNCVFYKKSLLESGTLGPKGNTQVIVPYLTECYADSRDPPEKGIPQCTLHNFPNKIDHTIQWARDKFEGLFTTQPLDVNNYLKHDDYIQELEKKNLGVMLQTLRSVYSDLSTKMAKDFQDCVNWAVELFTDLFRNQIAQLLFSYPLNAKNKRGEPFWTGKKRPPVVIEFDPENDLHLDFVVAASNLRARIYSIDKCLDHNKIKEMSAKYMIPEFVPAKGVKIQVDENETNNDDDDDDFIEQDEIEINDLKKQLPNPKDSEVSAINLKPEKFEKDDDSNFHIDFITACSNLRASNYKIPLANRLKTKGIAGKIIPALATTTAAVTGLVCLELYKLILEKDIECYTNSFLNLSLPYFGFSEPIKCKTTKYVPTEEKTFSIWDRIDINGTIDTTVNDLKKWFTDNYKYETVMITCLNKLIYNSYGQTAEEDSAKTVLKLIEECGGKVSPDQRYIPMIFMCEDQNEEDVELPTVCFKINK</sequence>
<comment type="caution">
    <text evidence="10">The sequence shown here is derived from an EMBL/GenBank/DDBJ whole genome shotgun (WGS) entry which is preliminary data.</text>
</comment>
<gene>
    <name evidence="10" type="ORF">M0812_01330</name>
</gene>
<dbReference type="SUPFAM" id="SSF69572">
    <property type="entry name" value="Activating enzymes of the ubiquitin-like proteins"/>
    <property type="match status" value="2"/>
</dbReference>
<dbReference type="GO" id="GO:0005524">
    <property type="term" value="F:ATP binding"/>
    <property type="evidence" value="ECO:0007669"/>
    <property type="project" value="UniProtKB-KW"/>
</dbReference>
<dbReference type="InterPro" id="IPR000594">
    <property type="entry name" value="ThiF_NAD_FAD-bd"/>
</dbReference>
<dbReference type="GO" id="GO:0005634">
    <property type="term" value="C:nucleus"/>
    <property type="evidence" value="ECO:0007669"/>
    <property type="project" value="TreeGrafter"/>
</dbReference>
<dbReference type="InterPro" id="IPR042063">
    <property type="entry name" value="Ubi_acti_E1_SCCH"/>
</dbReference>
<reference evidence="10" key="1">
    <citation type="submission" date="2022-08" db="EMBL/GenBank/DDBJ databases">
        <title>Novel sulphate-reducing endosymbionts in the free-living metamonad Anaeramoeba.</title>
        <authorList>
            <person name="Jerlstrom-Hultqvist J."/>
            <person name="Cepicka I."/>
            <person name="Gallot-Lavallee L."/>
            <person name="Salas-Leiva D."/>
            <person name="Curtis B.A."/>
            <person name="Zahonova K."/>
            <person name="Pipaliya S."/>
            <person name="Dacks J."/>
            <person name="Roger A.J."/>
        </authorList>
    </citation>
    <scope>NUCLEOTIDE SEQUENCE</scope>
    <source>
        <strain evidence="10">Busselton2</strain>
    </source>
</reference>
<evidence type="ECO:0000256" key="3">
    <source>
        <dbReference type="ARBA" id="ARBA00005673"/>
    </source>
</evidence>
<evidence type="ECO:0000259" key="9">
    <source>
        <dbReference type="SMART" id="SM00985"/>
    </source>
</evidence>
<evidence type="ECO:0000256" key="1">
    <source>
        <dbReference type="ARBA" id="ARBA00000488"/>
    </source>
</evidence>
<dbReference type="Pfam" id="PF00899">
    <property type="entry name" value="ThiF"/>
    <property type="match status" value="2"/>
</dbReference>
<organism evidence="10 11">
    <name type="scientific">Anaeramoeba flamelloides</name>
    <dbReference type="NCBI Taxonomy" id="1746091"/>
    <lineage>
        <taxon>Eukaryota</taxon>
        <taxon>Metamonada</taxon>
        <taxon>Anaeramoebidae</taxon>
        <taxon>Anaeramoeba</taxon>
    </lineage>
</organism>
<dbReference type="FunFam" id="3.50.50.80:FF:000001">
    <property type="entry name" value="ubiquitin-like modifier-activating enzyme 1"/>
    <property type="match status" value="1"/>
</dbReference>
<dbReference type="InterPro" id="IPR035985">
    <property type="entry name" value="Ubiquitin-activating_enz"/>
</dbReference>
<evidence type="ECO:0000313" key="10">
    <source>
        <dbReference type="EMBL" id="KAJ3448845.1"/>
    </source>
</evidence>
<dbReference type="Gene3D" id="3.50.50.80">
    <property type="entry name" value="Ubiquitin-activating enzyme E1, inactive adenylation domain, subdomain 1"/>
    <property type="match status" value="1"/>
</dbReference>
<dbReference type="EC" id="6.2.1.45" evidence="4"/>
<dbReference type="GO" id="GO:0005737">
    <property type="term" value="C:cytoplasm"/>
    <property type="evidence" value="ECO:0007669"/>
    <property type="project" value="TreeGrafter"/>
</dbReference>
<dbReference type="CDD" id="cd01490">
    <property type="entry name" value="Ube1_repeat2"/>
    <property type="match status" value="1"/>
</dbReference>
<dbReference type="SMART" id="SM00985">
    <property type="entry name" value="UBA_e1_C"/>
    <property type="match status" value="1"/>
</dbReference>
<name>A0AAV8A7W3_9EUKA</name>
<dbReference type="InterPro" id="IPR042449">
    <property type="entry name" value="Ub-E1_IAD_1"/>
</dbReference>
<dbReference type="InterPro" id="IPR019572">
    <property type="entry name" value="UBA_E1_SCCH"/>
</dbReference>
<evidence type="ECO:0000256" key="8">
    <source>
        <dbReference type="ARBA" id="ARBA00022840"/>
    </source>
</evidence>
<dbReference type="InterPro" id="IPR045886">
    <property type="entry name" value="ThiF/MoeB/HesA"/>
</dbReference>
<keyword evidence="6" id="KW-0547">Nucleotide-binding</keyword>
<dbReference type="Pfam" id="PF09358">
    <property type="entry name" value="E1_UFD"/>
    <property type="match status" value="1"/>
</dbReference>
<dbReference type="Pfam" id="PF10585">
    <property type="entry name" value="UBA_E1_SCCH"/>
    <property type="match status" value="1"/>
</dbReference>
<dbReference type="EMBL" id="JANTQA010000015">
    <property type="protein sequence ID" value="KAJ3448845.1"/>
    <property type="molecule type" value="Genomic_DNA"/>
</dbReference>
<dbReference type="InterPro" id="IPR000011">
    <property type="entry name" value="UBQ/SUMO-activ_enz_E1-like"/>
</dbReference>
<keyword evidence="8" id="KW-0067">ATP-binding</keyword>
<evidence type="ECO:0000256" key="5">
    <source>
        <dbReference type="ARBA" id="ARBA00022598"/>
    </source>
</evidence>
<dbReference type="InterPro" id="IPR038252">
    <property type="entry name" value="UBA_E1_C_sf"/>
</dbReference>
<dbReference type="FunFam" id="2.40.30.180:FF:000001">
    <property type="entry name" value="ubiquitin-like modifier-activating enzyme 1"/>
    <property type="match status" value="1"/>
</dbReference>
<dbReference type="Gene3D" id="3.40.50.12550">
    <property type="entry name" value="Ubiquitin-activating enzyme E1, inactive adenylation domain, subdomain 2"/>
    <property type="match status" value="1"/>
</dbReference>
<comment type="pathway">
    <text evidence="2">Protein modification; protein ubiquitination.</text>
</comment>
<evidence type="ECO:0000256" key="7">
    <source>
        <dbReference type="ARBA" id="ARBA00022786"/>
    </source>
</evidence>
<dbReference type="GO" id="GO:0004839">
    <property type="term" value="F:ubiquitin activating enzyme activity"/>
    <property type="evidence" value="ECO:0007669"/>
    <property type="project" value="UniProtKB-EC"/>
</dbReference>
<dbReference type="PANTHER" id="PTHR10953:SF4">
    <property type="entry name" value="UBIQUITIN-ACTIVATING ENZYME E1 C-TERMINAL DOMAIN-CONTAINING PROTEIN"/>
    <property type="match status" value="1"/>
</dbReference>
<proteinExistence type="inferred from homology"/>
<keyword evidence="5" id="KW-0436">Ligase</keyword>
<dbReference type="NCBIfam" id="TIGR01408">
    <property type="entry name" value="Ube1"/>
    <property type="match status" value="1"/>
</dbReference>
<dbReference type="InterPro" id="IPR042302">
    <property type="entry name" value="E1_FCCH_sf"/>
</dbReference>
<keyword evidence="7" id="KW-0833">Ubl conjugation pathway</keyword>
<dbReference type="AlphaFoldDB" id="A0AAV8A7W3"/>